<comment type="caution">
    <text evidence="4">The sequence shown here is derived from an EMBL/GenBank/DDBJ whole genome shotgun (WGS) entry which is preliminary data.</text>
</comment>
<evidence type="ECO:0000256" key="3">
    <source>
        <dbReference type="SAM" id="SignalP"/>
    </source>
</evidence>
<feature type="signal peptide" evidence="3">
    <location>
        <begin position="1"/>
        <end position="20"/>
    </location>
</feature>
<evidence type="ECO:0000313" key="5">
    <source>
        <dbReference type="Proteomes" id="UP001163046"/>
    </source>
</evidence>
<accession>A0A9X0A6X6</accession>
<proteinExistence type="predicted"/>
<protein>
    <submittedName>
        <fullName evidence="4">Uncharacterized protein</fullName>
    </submittedName>
</protein>
<keyword evidence="2" id="KW-0812">Transmembrane</keyword>
<keyword evidence="5" id="KW-1185">Reference proteome</keyword>
<keyword evidence="2" id="KW-1133">Transmembrane helix</keyword>
<reference evidence="4" key="1">
    <citation type="submission" date="2023-01" db="EMBL/GenBank/DDBJ databases">
        <title>Genome assembly of the deep-sea coral Lophelia pertusa.</title>
        <authorList>
            <person name="Herrera S."/>
            <person name="Cordes E."/>
        </authorList>
    </citation>
    <scope>NUCLEOTIDE SEQUENCE</scope>
    <source>
        <strain evidence="4">USNM1676648</strain>
        <tissue evidence="4">Polyp</tissue>
    </source>
</reference>
<dbReference type="AlphaFoldDB" id="A0A9X0A6X6"/>
<dbReference type="PANTHER" id="PTHR33562:SF28">
    <property type="entry name" value="PROTEIN QUIVER"/>
    <property type="match status" value="1"/>
</dbReference>
<sequence>MRCFLLTVTVLVLVATPAIALKCYECTGNDDTCSKSTLEKDQDKYLKECSGDRCYRQWLHKDGATSVANTCSSQLGCGLAEALCKSLEDGNDVDCASACCSTDACNAGSTASISVLLLTVCSFIGLALLK</sequence>
<keyword evidence="2" id="KW-0472">Membrane</keyword>
<evidence type="ECO:0000313" key="4">
    <source>
        <dbReference type="EMBL" id="KAJ7394130.1"/>
    </source>
</evidence>
<organism evidence="4 5">
    <name type="scientific">Desmophyllum pertusum</name>
    <dbReference type="NCBI Taxonomy" id="174260"/>
    <lineage>
        <taxon>Eukaryota</taxon>
        <taxon>Metazoa</taxon>
        <taxon>Cnidaria</taxon>
        <taxon>Anthozoa</taxon>
        <taxon>Hexacorallia</taxon>
        <taxon>Scleractinia</taxon>
        <taxon>Caryophylliina</taxon>
        <taxon>Caryophylliidae</taxon>
        <taxon>Desmophyllum</taxon>
    </lineage>
</organism>
<name>A0A9X0A6X6_9CNID</name>
<evidence type="ECO:0000256" key="2">
    <source>
        <dbReference type="SAM" id="Phobius"/>
    </source>
</evidence>
<feature type="chain" id="PRO_5040823179" evidence="3">
    <location>
        <begin position="21"/>
        <end position="130"/>
    </location>
</feature>
<feature type="transmembrane region" description="Helical" evidence="2">
    <location>
        <begin position="107"/>
        <end position="129"/>
    </location>
</feature>
<gene>
    <name evidence="4" type="ORF">OS493_003808</name>
</gene>
<keyword evidence="1 3" id="KW-0732">Signal</keyword>
<dbReference type="InterPro" id="IPR050975">
    <property type="entry name" value="Sleep_regulator"/>
</dbReference>
<dbReference type="OrthoDB" id="5978129at2759"/>
<dbReference type="PANTHER" id="PTHR33562">
    <property type="entry name" value="ATILLA, ISOFORM B-RELATED-RELATED"/>
    <property type="match status" value="1"/>
</dbReference>
<dbReference type="EMBL" id="MU825397">
    <property type="protein sequence ID" value="KAJ7394130.1"/>
    <property type="molecule type" value="Genomic_DNA"/>
</dbReference>
<evidence type="ECO:0000256" key="1">
    <source>
        <dbReference type="ARBA" id="ARBA00022729"/>
    </source>
</evidence>
<dbReference type="Proteomes" id="UP001163046">
    <property type="component" value="Unassembled WGS sequence"/>
</dbReference>